<name>A0A7J9H9I6_9ROSI</name>
<evidence type="ECO:0000313" key="1">
    <source>
        <dbReference type="EMBL" id="MBA0806477.1"/>
    </source>
</evidence>
<comment type="caution">
    <text evidence="1">The sequence shown here is derived from an EMBL/GenBank/DDBJ whole genome shotgun (WGS) entry which is preliminary data.</text>
</comment>
<reference evidence="1 2" key="1">
    <citation type="journal article" date="2019" name="Genome Biol. Evol.">
        <title>Insights into the evolution of the New World diploid cottons (Gossypium, subgenus Houzingenia) based on genome sequencing.</title>
        <authorList>
            <person name="Grover C.E."/>
            <person name="Arick M.A. 2nd"/>
            <person name="Thrash A."/>
            <person name="Conover J.L."/>
            <person name="Sanders W.S."/>
            <person name="Peterson D.G."/>
            <person name="Frelichowski J.E."/>
            <person name="Scheffler J.A."/>
            <person name="Scheffler B.E."/>
            <person name="Wendel J.F."/>
        </authorList>
    </citation>
    <scope>NUCLEOTIDE SEQUENCE [LARGE SCALE GENOMIC DNA]</scope>
    <source>
        <strain evidence="1">0</strain>
        <tissue evidence="1">Leaf</tissue>
    </source>
</reference>
<proteinExistence type="predicted"/>
<sequence>MNCCRGFFESIEFGIW</sequence>
<keyword evidence="2" id="KW-1185">Reference proteome</keyword>
<gene>
    <name evidence="1" type="ORF">Gohar_005928</name>
</gene>
<protein>
    <submittedName>
        <fullName evidence="1">Uncharacterized protein</fullName>
    </submittedName>
</protein>
<organism evidence="1 2">
    <name type="scientific">Gossypium harknessii</name>
    <dbReference type="NCBI Taxonomy" id="34285"/>
    <lineage>
        <taxon>Eukaryota</taxon>
        <taxon>Viridiplantae</taxon>
        <taxon>Streptophyta</taxon>
        <taxon>Embryophyta</taxon>
        <taxon>Tracheophyta</taxon>
        <taxon>Spermatophyta</taxon>
        <taxon>Magnoliopsida</taxon>
        <taxon>eudicotyledons</taxon>
        <taxon>Gunneridae</taxon>
        <taxon>Pentapetalae</taxon>
        <taxon>rosids</taxon>
        <taxon>malvids</taxon>
        <taxon>Malvales</taxon>
        <taxon>Malvaceae</taxon>
        <taxon>Malvoideae</taxon>
        <taxon>Gossypium</taxon>
    </lineage>
</organism>
<dbReference type="EMBL" id="JABFAD010000008">
    <property type="protein sequence ID" value="MBA0806477.1"/>
    <property type="molecule type" value="Genomic_DNA"/>
</dbReference>
<dbReference type="AlphaFoldDB" id="A0A7J9H9I6"/>
<evidence type="ECO:0000313" key="2">
    <source>
        <dbReference type="Proteomes" id="UP000593560"/>
    </source>
</evidence>
<dbReference type="Proteomes" id="UP000593560">
    <property type="component" value="Unassembled WGS sequence"/>
</dbReference>
<accession>A0A7J9H9I6</accession>